<accession>A0ACC2N1U9</accession>
<dbReference type="Proteomes" id="UP001239111">
    <property type="component" value="Chromosome 4"/>
</dbReference>
<evidence type="ECO:0000313" key="2">
    <source>
        <dbReference type="Proteomes" id="UP001239111"/>
    </source>
</evidence>
<name>A0ACC2N1U9_9HYME</name>
<proteinExistence type="predicted"/>
<keyword evidence="2" id="KW-1185">Reference proteome</keyword>
<protein>
    <submittedName>
        <fullName evidence="1">Uncharacterized protein</fullName>
    </submittedName>
</protein>
<evidence type="ECO:0000313" key="1">
    <source>
        <dbReference type="EMBL" id="KAJ8664986.1"/>
    </source>
</evidence>
<dbReference type="EMBL" id="CM056744">
    <property type="protein sequence ID" value="KAJ8664986.1"/>
    <property type="molecule type" value="Genomic_DNA"/>
</dbReference>
<reference evidence="1" key="1">
    <citation type="submission" date="2023-04" db="EMBL/GenBank/DDBJ databases">
        <title>A chromosome-level genome assembly of the parasitoid wasp Eretmocerus hayati.</title>
        <authorList>
            <person name="Zhong Y."/>
            <person name="Liu S."/>
            <person name="Liu Y."/>
        </authorList>
    </citation>
    <scope>NUCLEOTIDE SEQUENCE</scope>
    <source>
        <strain evidence="1">ZJU_SS_LIU_2023</strain>
    </source>
</reference>
<sequence length="551" mass="64140">MNSQLSSISTSASFSLFSSTDVFVHFKSQKQNFLANNTHLRKNLYPRTTLTLFISAKTNVENLFLELRDSHWWSHESRFLLINDEEHGCDLASTNLYLAWSFHLISVIYLCYDADHEIILHTFNPFTNFAPDPWVNVEEKHPRNGNWKLFRMNVPTNIVQHLSNQGPVSCDVIFFDKTLNLNGYNLKAVLSKNSKNYRYKENQTGWDRFQGPDFEIFSTLLERLNATVTVKMYNTLLFADKKNKTPLGPAKDIWSSEADLWMNSFAIRGYWELQIYPFSSDKIKIATNKRFTDVNFTVLVDSKPWLFLLLTWLVCVVTLKFFLNIPMPVAALEFLRMFLASSTLKQHKWWYRKMIIFFISMMAYVTGVFIHSRLSAIRVVPITDVTIEQVHDLLTTKVPIHSLATMYEIIDEGISNRTEIDNNINDCTDQLKKGENVICICDEKILKYHVTEGSTISIPNFHLLETMNTFMVREDFPLRGKLNLFLMKMSEGGFIRIFYNRDELFHERNIDVDEPDNFLVGWRIGLSILGYGWALSIIVFVIECGVQYLKQ</sequence>
<comment type="caution">
    <text evidence="1">The sequence shown here is derived from an EMBL/GenBank/DDBJ whole genome shotgun (WGS) entry which is preliminary data.</text>
</comment>
<gene>
    <name evidence="1" type="ORF">QAD02_006648</name>
</gene>
<organism evidence="1 2">
    <name type="scientific">Eretmocerus hayati</name>
    <dbReference type="NCBI Taxonomy" id="131215"/>
    <lineage>
        <taxon>Eukaryota</taxon>
        <taxon>Metazoa</taxon>
        <taxon>Ecdysozoa</taxon>
        <taxon>Arthropoda</taxon>
        <taxon>Hexapoda</taxon>
        <taxon>Insecta</taxon>
        <taxon>Pterygota</taxon>
        <taxon>Neoptera</taxon>
        <taxon>Endopterygota</taxon>
        <taxon>Hymenoptera</taxon>
        <taxon>Apocrita</taxon>
        <taxon>Proctotrupomorpha</taxon>
        <taxon>Chalcidoidea</taxon>
        <taxon>Aphelinidae</taxon>
        <taxon>Aphelininae</taxon>
        <taxon>Eretmocerus</taxon>
    </lineage>
</organism>